<dbReference type="Proteomes" id="UP000252707">
    <property type="component" value="Unassembled WGS sequence"/>
</dbReference>
<comment type="subcellular location">
    <subcellularLocation>
        <location evidence="1">Cell outer membrane</location>
        <topology evidence="1">Lipid-anchor</topology>
    </subcellularLocation>
</comment>
<reference evidence="7 8" key="1">
    <citation type="submission" date="2018-07" db="EMBL/GenBank/DDBJ databases">
        <title>Genomic Encyclopedia of Type Strains, Phase IV (KMG-IV): sequencing the most valuable type-strain genomes for metagenomic binning, comparative biology and taxonomic classification.</title>
        <authorList>
            <person name="Goeker M."/>
        </authorList>
    </citation>
    <scope>NUCLEOTIDE SEQUENCE [LARGE SCALE GENOMIC DNA]</scope>
    <source>
        <strain evidence="7 8">DSM 26407</strain>
    </source>
</reference>
<dbReference type="InterPro" id="IPR032831">
    <property type="entry name" value="LptM_cons"/>
</dbReference>
<sequence>MKTCWAQYLLWGVIAALGLLSILATAGCGQKGDLYLPDREPPAQSQPADR</sequence>
<accession>A0A369BXI0</accession>
<protein>
    <submittedName>
        <fullName evidence="7">Putative lipoprotein</fullName>
    </submittedName>
</protein>
<evidence type="ECO:0000256" key="1">
    <source>
        <dbReference type="ARBA" id="ARBA00004459"/>
    </source>
</evidence>
<keyword evidence="2" id="KW-0732">Signal</keyword>
<evidence type="ECO:0000256" key="2">
    <source>
        <dbReference type="ARBA" id="ARBA00022729"/>
    </source>
</evidence>
<evidence type="ECO:0000256" key="5">
    <source>
        <dbReference type="ARBA" id="ARBA00023237"/>
    </source>
</evidence>
<evidence type="ECO:0000256" key="6">
    <source>
        <dbReference type="ARBA" id="ARBA00023288"/>
    </source>
</evidence>
<evidence type="ECO:0000313" key="8">
    <source>
        <dbReference type="Proteomes" id="UP000252707"/>
    </source>
</evidence>
<organism evidence="7 8">
    <name type="scientific">Thioalbus denitrificans</name>
    <dbReference type="NCBI Taxonomy" id="547122"/>
    <lineage>
        <taxon>Bacteria</taxon>
        <taxon>Pseudomonadati</taxon>
        <taxon>Pseudomonadota</taxon>
        <taxon>Gammaproteobacteria</taxon>
        <taxon>Chromatiales</taxon>
        <taxon>Ectothiorhodospiraceae</taxon>
        <taxon>Thioalbus</taxon>
    </lineage>
</organism>
<keyword evidence="6 7" id="KW-0449">Lipoprotein</keyword>
<comment type="caution">
    <text evidence="7">The sequence shown here is derived from an EMBL/GenBank/DDBJ whole genome shotgun (WGS) entry which is preliminary data.</text>
</comment>
<keyword evidence="3" id="KW-0472">Membrane</keyword>
<dbReference type="EMBL" id="QPJY01000010">
    <property type="protein sequence ID" value="RCX26339.1"/>
    <property type="molecule type" value="Genomic_DNA"/>
</dbReference>
<keyword evidence="4" id="KW-0564">Palmitate</keyword>
<evidence type="ECO:0000313" key="7">
    <source>
        <dbReference type="EMBL" id="RCX26339.1"/>
    </source>
</evidence>
<dbReference type="AlphaFoldDB" id="A0A369BXI0"/>
<keyword evidence="8" id="KW-1185">Reference proteome</keyword>
<evidence type="ECO:0000256" key="4">
    <source>
        <dbReference type="ARBA" id="ARBA00023139"/>
    </source>
</evidence>
<gene>
    <name evidence="7" type="ORF">DFQ59_11049</name>
</gene>
<dbReference type="Pfam" id="PF13627">
    <property type="entry name" value="LptM_cons"/>
    <property type="match status" value="1"/>
</dbReference>
<name>A0A369BXI0_9GAMM</name>
<dbReference type="PROSITE" id="PS51257">
    <property type="entry name" value="PROKAR_LIPOPROTEIN"/>
    <property type="match status" value="1"/>
</dbReference>
<proteinExistence type="predicted"/>
<dbReference type="GO" id="GO:0009279">
    <property type="term" value="C:cell outer membrane"/>
    <property type="evidence" value="ECO:0007669"/>
    <property type="project" value="UniProtKB-SubCell"/>
</dbReference>
<dbReference type="RefSeq" id="WP_114280758.1">
    <property type="nucleotide sequence ID" value="NZ_QPJY01000010.1"/>
</dbReference>
<evidence type="ECO:0000256" key="3">
    <source>
        <dbReference type="ARBA" id="ARBA00023136"/>
    </source>
</evidence>
<dbReference type="OrthoDB" id="8550022at2"/>
<keyword evidence="5" id="KW-0998">Cell outer membrane</keyword>
<dbReference type="NCBIfam" id="NF047847">
    <property type="entry name" value="SS_mature_LptM"/>
    <property type="match status" value="1"/>
</dbReference>